<dbReference type="Gene3D" id="3.40.50.1820">
    <property type="entry name" value="alpha/beta hydrolase"/>
    <property type="match status" value="1"/>
</dbReference>
<keyword evidence="3" id="KW-1185">Reference proteome</keyword>
<name>A0A8H7TG53_9HELO</name>
<dbReference type="EMBL" id="JAFJYH010000132">
    <property type="protein sequence ID" value="KAG4418281.1"/>
    <property type="molecule type" value="Genomic_DNA"/>
</dbReference>
<reference evidence="2" key="1">
    <citation type="submission" date="2021-02" db="EMBL/GenBank/DDBJ databases">
        <title>Genome sequence Cadophora malorum strain M34.</title>
        <authorList>
            <person name="Stefanovic E."/>
            <person name="Vu D."/>
            <person name="Scully C."/>
            <person name="Dijksterhuis J."/>
            <person name="Roader J."/>
            <person name="Houbraken J."/>
        </authorList>
    </citation>
    <scope>NUCLEOTIDE SEQUENCE</scope>
    <source>
        <strain evidence="2">M34</strain>
    </source>
</reference>
<dbReference type="OrthoDB" id="17560at2759"/>
<dbReference type="SUPFAM" id="SSF53474">
    <property type="entry name" value="alpha/beta-Hydrolases"/>
    <property type="match status" value="1"/>
</dbReference>
<protein>
    <recommendedName>
        <fullName evidence="1">Dienelactone hydrolase domain-containing protein</fullName>
    </recommendedName>
</protein>
<dbReference type="InterPro" id="IPR029058">
    <property type="entry name" value="AB_hydrolase_fold"/>
</dbReference>
<dbReference type="PANTHER" id="PTHR17630:SF87">
    <property type="entry name" value="DIENELACTONE HYDROLASE DOMAIN-CONTAINING PROTEIN"/>
    <property type="match status" value="1"/>
</dbReference>
<dbReference type="PANTHER" id="PTHR17630">
    <property type="entry name" value="DIENELACTONE HYDROLASE"/>
    <property type="match status" value="1"/>
</dbReference>
<dbReference type="AlphaFoldDB" id="A0A8H7TG53"/>
<dbReference type="Pfam" id="PF01738">
    <property type="entry name" value="DLH"/>
    <property type="match status" value="1"/>
</dbReference>
<accession>A0A8H7TG53</accession>
<dbReference type="Proteomes" id="UP000664132">
    <property type="component" value="Unassembled WGS sequence"/>
</dbReference>
<feature type="domain" description="Dienelactone hydrolase" evidence="1">
    <location>
        <begin position="29"/>
        <end position="283"/>
    </location>
</feature>
<evidence type="ECO:0000313" key="3">
    <source>
        <dbReference type="Proteomes" id="UP000664132"/>
    </source>
</evidence>
<proteinExistence type="predicted"/>
<gene>
    <name evidence="2" type="ORF">IFR04_008557</name>
</gene>
<evidence type="ECO:0000259" key="1">
    <source>
        <dbReference type="Pfam" id="PF01738"/>
    </source>
</evidence>
<comment type="caution">
    <text evidence="2">The sequence shown here is derived from an EMBL/GenBank/DDBJ whole genome shotgun (WGS) entry which is preliminary data.</text>
</comment>
<sequence>MDDSCNECIKGSIHSGLPKGSEENIHGLNTYVIGNRTNPRAIIVVYSDIFGLGLPNNKLVADSYAASGEYLVYLPDFFHGDPVSLKIADLLLPVDEKALGTFSKYTGILASAPNFVLWKIRHKAAETDRECMEFLEKLRRDTGVLKGKKIGMVGMCWGGRYAIRAGLESKMIELEDGLKVPLIGAAVALHPSNLVIGEDFEKLFAPVSYGWGKEDIAVSYKSKGQVEAIHERERKEGRKVPEMEHKTYEPGRHGFSVRGNPDDPAERKILEDTVTQVLDWFRKWL</sequence>
<dbReference type="GO" id="GO:0016787">
    <property type="term" value="F:hydrolase activity"/>
    <property type="evidence" value="ECO:0007669"/>
    <property type="project" value="InterPro"/>
</dbReference>
<evidence type="ECO:0000313" key="2">
    <source>
        <dbReference type="EMBL" id="KAG4418281.1"/>
    </source>
</evidence>
<dbReference type="InterPro" id="IPR002925">
    <property type="entry name" value="Dienelactn_hydro"/>
</dbReference>
<organism evidence="2 3">
    <name type="scientific">Cadophora malorum</name>
    <dbReference type="NCBI Taxonomy" id="108018"/>
    <lineage>
        <taxon>Eukaryota</taxon>
        <taxon>Fungi</taxon>
        <taxon>Dikarya</taxon>
        <taxon>Ascomycota</taxon>
        <taxon>Pezizomycotina</taxon>
        <taxon>Leotiomycetes</taxon>
        <taxon>Helotiales</taxon>
        <taxon>Ploettnerulaceae</taxon>
        <taxon>Cadophora</taxon>
    </lineage>
</organism>